<feature type="region of interest" description="Disordered" evidence="1">
    <location>
        <begin position="1"/>
        <end position="23"/>
    </location>
</feature>
<dbReference type="EMBL" id="HBGV01011912">
    <property type="protein sequence ID" value="CAD9499047.1"/>
    <property type="molecule type" value="Transcribed_RNA"/>
</dbReference>
<name>A0A7S2HT74_9STRA</name>
<proteinExistence type="predicted"/>
<evidence type="ECO:0000313" key="2">
    <source>
        <dbReference type="EMBL" id="CAD9499047.1"/>
    </source>
</evidence>
<dbReference type="AlphaFoldDB" id="A0A7S2HT74"/>
<gene>
    <name evidence="2" type="ORF">HTAM1171_LOCUS7309</name>
</gene>
<sequence length="120" mass="13118">MTSTKTTDYLPHPPAGAHASPKFLTPRTFPPVVPPPPPLEDGLTLLIPCLSAYVVLLRFSSIRLGGPLTVPKNNVISPHMPFNASVIILKRHGERRSCKLPSAPMYTILFGFGSEKTRVF</sequence>
<reference evidence="2" key="1">
    <citation type="submission" date="2021-01" db="EMBL/GenBank/DDBJ databases">
        <authorList>
            <person name="Corre E."/>
            <person name="Pelletier E."/>
            <person name="Niang G."/>
            <person name="Scheremetjew M."/>
            <person name="Finn R."/>
            <person name="Kale V."/>
            <person name="Holt S."/>
            <person name="Cochrane G."/>
            <person name="Meng A."/>
            <person name="Brown T."/>
            <person name="Cohen L."/>
        </authorList>
    </citation>
    <scope>NUCLEOTIDE SEQUENCE</scope>
    <source>
        <strain evidence="2">CCMP826</strain>
    </source>
</reference>
<organism evidence="2">
    <name type="scientific">Helicotheca tamesis</name>
    <dbReference type="NCBI Taxonomy" id="374047"/>
    <lineage>
        <taxon>Eukaryota</taxon>
        <taxon>Sar</taxon>
        <taxon>Stramenopiles</taxon>
        <taxon>Ochrophyta</taxon>
        <taxon>Bacillariophyta</taxon>
        <taxon>Mediophyceae</taxon>
        <taxon>Lithodesmiophycidae</taxon>
        <taxon>Lithodesmiales</taxon>
        <taxon>Lithodesmiaceae</taxon>
        <taxon>Helicotheca</taxon>
    </lineage>
</organism>
<accession>A0A7S2HT74</accession>
<protein>
    <submittedName>
        <fullName evidence="2">Uncharacterized protein</fullName>
    </submittedName>
</protein>
<evidence type="ECO:0000256" key="1">
    <source>
        <dbReference type="SAM" id="MobiDB-lite"/>
    </source>
</evidence>